<dbReference type="PRINTS" id="PR00359">
    <property type="entry name" value="BP450"/>
</dbReference>
<feature type="region of interest" description="Disordered" evidence="8">
    <location>
        <begin position="74"/>
        <end position="96"/>
    </location>
</feature>
<dbReference type="GO" id="GO:0005506">
    <property type="term" value="F:iron ion binding"/>
    <property type="evidence" value="ECO:0007669"/>
    <property type="project" value="InterPro"/>
</dbReference>
<evidence type="ECO:0000313" key="10">
    <source>
        <dbReference type="Proteomes" id="UP000064189"/>
    </source>
</evidence>
<dbReference type="Pfam" id="PF00067">
    <property type="entry name" value="p450"/>
    <property type="match status" value="1"/>
</dbReference>
<sequence length="412" mass="47083">MMKEIIAVKEITQFKTRAEEFSPYAWCKEKLENDPVSYHEGTNTWNVFKYEHVKLVLSDYKHFSSERKRTTISVGADSKEGSVPDKIKLTEADPPDHRKRRSLLAAAFTPRSLKNWEPRIQEIADELIEQMEGKSEIDIVSSLASPLPIIVMSDLMGVPSKDRLLFKEWVDILFLPFDKETQDEVNEKKIVAAREYYEYLYPIVVQKRSNPADDIISDLLQAEVDGEMFTDDEVVRTTMLILGAGVETTSHLLANSFYSLLYDDDTVYQELHENLDLVPQAVEEMLRYRFNLTKLDRMVSVDNDLLGVKLKKGDTVVAWMSAANMDEDMFEDAFTLNIHRPNNKKHLAFGNGPHFCLGAPLARLEAKIALTTFLKEFNKIEPVASFQLEDHLTDSATGQTLTSMPLIVHRTL</sequence>
<comment type="similarity">
    <text evidence="1 7">Belongs to the cytochrome P450 family.</text>
</comment>
<evidence type="ECO:0000256" key="2">
    <source>
        <dbReference type="ARBA" id="ARBA00022617"/>
    </source>
</evidence>
<dbReference type="InterPro" id="IPR036396">
    <property type="entry name" value="Cyt_P450_sf"/>
</dbReference>
<dbReference type="EMBL" id="LNNH01000036">
    <property type="protein sequence ID" value="KWW16129.1"/>
    <property type="molecule type" value="Genomic_DNA"/>
</dbReference>
<evidence type="ECO:0000256" key="7">
    <source>
        <dbReference type="RuleBase" id="RU000461"/>
    </source>
</evidence>
<evidence type="ECO:0000256" key="3">
    <source>
        <dbReference type="ARBA" id="ARBA00022723"/>
    </source>
</evidence>
<evidence type="ECO:0000256" key="6">
    <source>
        <dbReference type="ARBA" id="ARBA00023033"/>
    </source>
</evidence>
<dbReference type="CDD" id="cd11032">
    <property type="entry name" value="P450_EryK-like"/>
    <property type="match status" value="1"/>
</dbReference>
<protein>
    <submittedName>
        <fullName evidence="9">Cytochrome P450</fullName>
    </submittedName>
</protein>
<dbReference type="SUPFAM" id="SSF48264">
    <property type="entry name" value="Cytochrome P450"/>
    <property type="match status" value="1"/>
</dbReference>
<accession>A0A109MVD2</accession>
<reference evidence="9 10" key="1">
    <citation type="submission" date="2015-11" db="EMBL/GenBank/DDBJ databases">
        <title>Genome Sequence of Bacillus simplex strain VanAntwerpen2.</title>
        <authorList>
            <person name="Couger M.B."/>
        </authorList>
    </citation>
    <scope>NUCLEOTIDE SEQUENCE [LARGE SCALE GENOMIC DNA]</scope>
    <source>
        <strain evidence="9 10">VanAntwerpen02</strain>
    </source>
</reference>
<keyword evidence="10" id="KW-1185">Reference proteome</keyword>
<dbReference type="GO" id="GO:0016705">
    <property type="term" value="F:oxidoreductase activity, acting on paired donors, with incorporation or reduction of molecular oxygen"/>
    <property type="evidence" value="ECO:0007669"/>
    <property type="project" value="InterPro"/>
</dbReference>
<dbReference type="PANTHER" id="PTHR46696:SF1">
    <property type="entry name" value="CYTOCHROME P450 YJIB-RELATED"/>
    <property type="match status" value="1"/>
</dbReference>
<dbReference type="RefSeq" id="WP_061143447.1">
    <property type="nucleotide sequence ID" value="NZ_LNNH01000036.1"/>
</dbReference>
<keyword evidence="6 7" id="KW-0503">Monooxygenase</keyword>
<dbReference type="Proteomes" id="UP000064189">
    <property type="component" value="Unassembled WGS sequence"/>
</dbReference>
<comment type="caution">
    <text evidence="9">The sequence shown here is derived from an EMBL/GenBank/DDBJ whole genome shotgun (WGS) entry which is preliminary data.</text>
</comment>
<evidence type="ECO:0000313" key="9">
    <source>
        <dbReference type="EMBL" id="KWW16129.1"/>
    </source>
</evidence>
<organism evidence="9 10">
    <name type="scientific">Peribacillus simplex</name>
    <dbReference type="NCBI Taxonomy" id="1478"/>
    <lineage>
        <taxon>Bacteria</taxon>
        <taxon>Bacillati</taxon>
        <taxon>Bacillota</taxon>
        <taxon>Bacilli</taxon>
        <taxon>Bacillales</taxon>
        <taxon>Bacillaceae</taxon>
        <taxon>Peribacillus</taxon>
    </lineage>
</organism>
<keyword evidence="2 7" id="KW-0349">Heme</keyword>
<dbReference type="GO" id="GO:0004497">
    <property type="term" value="F:monooxygenase activity"/>
    <property type="evidence" value="ECO:0007669"/>
    <property type="project" value="UniProtKB-KW"/>
</dbReference>
<proteinExistence type="inferred from homology"/>
<gene>
    <name evidence="9" type="ORF">AS888_07410</name>
</gene>
<evidence type="ECO:0000256" key="1">
    <source>
        <dbReference type="ARBA" id="ARBA00010617"/>
    </source>
</evidence>
<keyword evidence="3 7" id="KW-0479">Metal-binding</keyword>
<dbReference type="PROSITE" id="PS00086">
    <property type="entry name" value="CYTOCHROME_P450"/>
    <property type="match status" value="1"/>
</dbReference>
<dbReference type="FunFam" id="1.10.630.10:FF:000018">
    <property type="entry name" value="Cytochrome P450 monooxygenase"/>
    <property type="match status" value="1"/>
</dbReference>
<dbReference type="Gene3D" id="1.10.630.10">
    <property type="entry name" value="Cytochrome P450"/>
    <property type="match status" value="1"/>
</dbReference>
<dbReference type="InterPro" id="IPR001128">
    <property type="entry name" value="Cyt_P450"/>
</dbReference>
<evidence type="ECO:0000256" key="5">
    <source>
        <dbReference type="ARBA" id="ARBA00023004"/>
    </source>
</evidence>
<evidence type="ECO:0000256" key="4">
    <source>
        <dbReference type="ARBA" id="ARBA00023002"/>
    </source>
</evidence>
<name>A0A109MVD2_9BACI</name>
<dbReference type="InterPro" id="IPR002397">
    <property type="entry name" value="Cyt_P450_B"/>
</dbReference>
<keyword evidence="4 7" id="KW-0560">Oxidoreductase</keyword>
<evidence type="ECO:0000256" key="8">
    <source>
        <dbReference type="SAM" id="MobiDB-lite"/>
    </source>
</evidence>
<keyword evidence="5 7" id="KW-0408">Iron</keyword>
<dbReference type="AlphaFoldDB" id="A0A109MVD2"/>
<dbReference type="PRINTS" id="PR00385">
    <property type="entry name" value="P450"/>
</dbReference>
<dbReference type="PANTHER" id="PTHR46696">
    <property type="entry name" value="P450, PUTATIVE (EUROFUNG)-RELATED"/>
    <property type="match status" value="1"/>
</dbReference>
<dbReference type="GO" id="GO:0020037">
    <property type="term" value="F:heme binding"/>
    <property type="evidence" value="ECO:0007669"/>
    <property type="project" value="InterPro"/>
</dbReference>
<dbReference type="InterPro" id="IPR017972">
    <property type="entry name" value="Cyt_P450_CS"/>
</dbReference>
<feature type="compositionally biased region" description="Basic and acidic residues" evidence="8">
    <location>
        <begin position="77"/>
        <end position="96"/>
    </location>
</feature>